<dbReference type="AlphaFoldDB" id="A0AAP0RI92"/>
<evidence type="ECO:0000256" key="3">
    <source>
        <dbReference type="ARBA" id="ARBA00023125"/>
    </source>
</evidence>
<evidence type="ECO:0000256" key="2">
    <source>
        <dbReference type="ARBA" id="ARBA00023015"/>
    </source>
</evidence>
<dbReference type="PROSITE" id="PS51742">
    <property type="entry name" value="PPC"/>
    <property type="match status" value="1"/>
</dbReference>
<comment type="caution">
    <text evidence="8">The sequence shown here is derived from an EMBL/GenBank/DDBJ whole genome shotgun (WGS) entry which is preliminary data.</text>
</comment>
<dbReference type="Gene3D" id="3.30.1330.80">
    <property type="entry name" value="Hypothetical protein, similar to alpha- acetolactate decarboxylase, domain 2"/>
    <property type="match status" value="1"/>
</dbReference>
<evidence type="ECO:0000256" key="4">
    <source>
        <dbReference type="ARBA" id="ARBA00023163"/>
    </source>
</evidence>
<gene>
    <name evidence="8" type="ORF">L1049_007138</name>
</gene>
<keyword evidence="2 5" id="KW-0805">Transcription regulation</keyword>
<dbReference type="InterPro" id="IPR017956">
    <property type="entry name" value="AT_hook_DNA-bd_motif"/>
</dbReference>
<feature type="region of interest" description="Disordered" evidence="6">
    <location>
        <begin position="73"/>
        <end position="141"/>
    </location>
</feature>
<protein>
    <recommendedName>
        <fullName evidence="5">AT-hook motif nuclear-localized protein</fullName>
    </recommendedName>
</protein>
<evidence type="ECO:0000313" key="8">
    <source>
        <dbReference type="EMBL" id="KAK9277593.1"/>
    </source>
</evidence>
<evidence type="ECO:0000259" key="7">
    <source>
        <dbReference type="PROSITE" id="PS51742"/>
    </source>
</evidence>
<dbReference type="GO" id="GO:0003680">
    <property type="term" value="F:minor groove of adenine-thymine-rich DNA binding"/>
    <property type="evidence" value="ECO:0007669"/>
    <property type="project" value="UniProtKB-UniRule"/>
</dbReference>
<name>A0AAP0RI92_LIQFO</name>
<organism evidence="8 9">
    <name type="scientific">Liquidambar formosana</name>
    <name type="common">Formosan gum</name>
    <dbReference type="NCBI Taxonomy" id="63359"/>
    <lineage>
        <taxon>Eukaryota</taxon>
        <taxon>Viridiplantae</taxon>
        <taxon>Streptophyta</taxon>
        <taxon>Embryophyta</taxon>
        <taxon>Tracheophyta</taxon>
        <taxon>Spermatophyta</taxon>
        <taxon>Magnoliopsida</taxon>
        <taxon>eudicotyledons</taxon>
        <taxon>Gunneridae</taxon>
        <taxon>Pentapetalae</taxon>
        <taxon>Saxifragales</taxon>
        <taxon>Altingiaceae</taxon>
        <taxon>Liquidambar</taxon>
    </lineage>
</organism>
<sequence>MDGREAMALSGSASYYIHRGISGSGSGTQTGGLNAPPGFRPLMNPAGVSVQSSGRGGLVGSAFAIEPSQANFGHGINMGAPPSGVPTGEPVKKKRGRPRKYGPDGAVSLGLSPMSVTPSPGSLTPSQKRGRGRPPGTGRKQQLANLGEWMTSSAGLAFAPHILSIAVGEDIALKILSFSQQRPRAVCILSASGSVSAVTLRQPASSSGTVTYEGRFEILCLSGSYLVAEDGGPRKRTGGLNVSLSSPEGHVIGGVVGGMLIAASPVQVVACSFVYGSSKTKNKTGGGSKVEGSGLQPGESATPTSIASSQNLTPTSAMGSWPSSRPLDLRNPHTGIDLTRG</sequence>
<accession>A0AAP0RI92</accession>
<comment type="function">
    <text evidence="1 5">Transcription factor that specifically binds AT-rich DNA sequences related to the nuclear matrix attachment regions (MARs).</text>
</comment>
<feature type="region of interest" description="Disordered" evidence="6">
    <location>
        <begin position="280"/>
        <end position="341"/>
    </location>
</feature>
<dbReference type="Pfam" id="PF03479">
    <property type="entry name" value="PCC"/>
    <property type="match status" value="1"/>
</dbReference>
<dbReference type="EMBL" id="JBBPBK010000010">
    <property type="protein sequence ID" value="KAK9277593.1"/>
    <property type="molecule type" value="Genomic_DNA"/>
</dbReference>
<dbReference type="SUPFAM" id="SSF117856">
    <property type="entry name" value="AF0104/ALDC/Ptd012-like"/>
    <property type="match status" value="1"/>
</dbReference>
<feature type="compositionally biased region" description="Polar residues" evidence="6">
    <location>
        <begin position="299"/>
        <end position="323"/>
    </location>
</feature>
<feature type="domain" description="PPC" evidence="7">
    <location>
        <begin position="152"/>
        <end position="298"/>
    </location>
</feature>
<comment type="domain">
    <text evidence="5">The PPC domain mediates interactions between AHL proteins.</text>
</comment>
<keyword evidence="5" id="KW-0539">Nucleus</keyword>
<dbReference type="InterPro" id="IPR039605">
    <property type="entry name" value="AHL"/>
</dbReference>
<evidence type="ECO:0000256" key="1">
    <source>
        <dbReference type="ARBA" id="ARBA00003687"/>
    </source>
</evidence>
<feature type="compositionally biased region" description="Polar residues" evidence="6">
    <location>
        <begin position="114"/>
        <end position="127"/>
    </location>
</feature>
<dbReference type="GO" id="GO:0005634">
    <property type="term" value="C:nucleus"/>
    <property type="evidence" value="ECO:0007669"/>
    <property type="project" value="UniProtKB-SubCell"/>
</dbReference>
<keyword evidence="4 5" id="KW-0804">Transcription</keyword>
<dbReference type="CDD" id="cd11378">
    <property type="entry name" value="DUF296"/>
    <property type="match status" value="1"/>
</dbReference>
<dbReference type="InterPro" id="IPR005175">
    <property type="entry name" value="PPC_dom"/>
</dbReference>
<keyword evidence="3 5" id="KW-0238">DNA-binding</keyword>
<dbReference type="PANTHER" id="PTHR31500:SF64">
    <property type="entry name" value="AT-HOOK MOTIF NUCLEAR-LOCALIZED PROTEIN 12-RELATED"/>
    <property type="match status" value="1"/>
</dbReference>
<evidence type="ECO:0000313" key="9">
    <source>
        <dbReference type="Proteomes" id="UP001415857"/>
    </source>
</evidence>
<dbReference type="Proteomes" id="UP001415857">
    <property type="component" value="Unassembled WGS sequence"/>
</dbReference>
<evidence type="ECO:0000256" key="6">
    <source>
        <dbReference type="SAM" id="MobiDB-lite"/>
    </source>
</evidence>
<proteinExistence type="predicted"/>
<comment type="subcellular location">
    <subcellularLocation>
        <location evidence="5">Nucleus</location>
    </subcellularLocation>
</comment>
<evidence type="ECO:0000256" key="5">
    <source>
        <dbReference type="RuleBase" id="RU367031"/>
    </source>
</evidence>
<dbReference type="PANTHER" id="PTHR31500">
    <property type="entry name" value="AT-HOOK MOTIF NUCLEAR-LOCALIZED PROTEIN 9"/>
    <property type="match status" value="1"/>
</dbReference>
<reference evidence="8 9" key="1">
    <citation type="journal article" date="2024" name="Plant J.">
        <title>Genome sequences and population genomics reveal climatic adaptation and genomic divergence between two closely related sweetgum species.</title>
        <authorList>
            <person name="Xu W.Q."/>
            <person name="Ren C.Q."/>
            <person name="Zhang X.Y."/>
            <person name="Comes H.P."/>
            <person name="Liu X.H."/>
            <person name="Li Y.G."/>
            <person name="Kettle C.J."/>
            <person name="Jalonen R."/>
            <person name="Gaisberger H."/>
            <person name="Ma Y.Z."/>
            <person name="Qiu Y.X."/>
        </authorList>
    </citation>
    <scope>NUCLEOTIDE SEQUENCE [LARGE SCALE GENOMIC DNA]</scope>
    <source>
        <strain evidence="8">Hangzhou</strain>
    </source>
</reference>
<dbReference type="SMART" id="SM00384">
    <property type="entry name" value="AT_hook"/>
    <property type="match status" value="2"/>
</dbReference>
<keyword evidence="9" id="KW-1185">Reference proteome</keyword>